<organism evidence="2 3">
    <name type="scientific">Clostridium omnivorum</name>
    <dbReference type="NCBI Taxonomy" id="1604902"/>
    <lineage>
        <taxon>Bacteria</taxon>
        <taxon>Bacillati</taxon>
        <taxon>Bacillota</taxon>
        <taxon>Clostridia</taxon>
        <taxon>Eubacteriales</taxon>
        <taxon>Clostridiaceae</taxon>
        <taxon>Clostridium</taxon>
    </lineage>
</organism>
<reference evidence="2 3" key="1">
    <citation type="journal article" date="2024" name="Int. J. Syst. Evol. Microbiol.">
        <title>Clostridium omnivorum sp. nov., isolated from anoxic soil under the treatment of reductive soil disinfestation.</title>
        <authorList>
            <person name="Ueki A."/>
            <person name="Tonouchi A."/>
            <person name="Kaku N."/>
            <person name="Honma S."/>
            <person name="Ueki K."/>
        </authorList>
    </citation>
    <scope>NUCLEOTIDE SEQUENCE [LARGE SCALE GENOMIC DNA]</scope>
    <source>
        <strain evidence="2 3">E14</strain>
    </source>
</reference>
<dbReference type="EMBL" id="BRXR01000001">
    <property type="protein sequence ID" value="GLC30169.1"/>
    <property type="molecule type" value="Genomic_DNA"/>
</dbReference>
<protein>
    <submittedName>
        <fullName evidence="2">Uncharacterized protein</fullName>
    </submittedName>
</protein>
<accession>A0ABQ5N4N8</accession>
<keyword evidence="1" id="KW-1133">Transmembrane helix</keyword>
<keyword evidence="1" id="KW-0472">Membrane</keyword>
<comment type="caution">
    <text evidence="2">The sequence shown here is derived from an EMBL/GenBank/DDBJ whole genome shotgun (WGS) entry which is preliminary data.</text>
</comment>
<evidence type="ECO:0000313" key="2">
    <source>
        <dbReference type="EMBL" id="GLC30169.1"/>
    </source>
</evidence>
<keyword evidence="1" id="KW-0812">Transmembrane</keyword>
<proteinExistence type="predicted"/>
<keyword evidence="3" id="KW-1185">Reference proteome</keyword>
<dbReference type="Proteomes" id="UP001208567">
    <property type="component" value="Unassembled WGS sequence"/>
</dbReference>
<feature type="transmembrane region" description="Helical" evidence="1">
    <location>
        <begin position="9"/>
        <end position="28"/>
    </location>
</feature>
<gene>
    <name evidence="2" type="ORF">bsdE14_15790</name>
</gene>
<evidence type="ECO:0000313" key="3">
    <source>
        <dbReference type="Proteomes" id="UP001208567"/>
    </source>
</evidence>
<sequence length="134" mass="15471">MKKSYKRTYILIMLCIAMLVYFIGIYNYRKPIIVHKTFNNVTVLKPGTEEKVTAKIDAKLYRGIYQGSIIGFNLHFTNRIEGTIIVDGKEYKFEGFNGRSKPVNIIGSVYEYNHNSSRAFIFKMADLDSLELLV</sequence>
<dbReference type="RefSeq" id="WP_264849431.1">
    <property type="nucleotide sequence ID" value="NZ_BRXR01000001.1"/>
</dbReference>
<evidence type="ECO:0000256" key="1">
    <source>
        <dbReference type="SAM" id="Phobius"/>
    </source>
</evidence>
<name>A0ABQ5N4N8_9CLOT</name>